<sequence length="152" mass="17107">MSSRRARSIRARPRRATVINGRLPSNPAAEDRGTARHASSFCRGGYLRSVCRRCHRRRRSLGGTVRVQTWPVWLPGSLKTTYLQRKASDPQRAGIPCASSRELPPTHLLLLACAVTPLSLPAESVKRRRGESEPRHRHDPVRRAFCPKPRCA</sequence>
<reference evidence="2" key="1">
    <citation type="journal article" date="2023" name="Science">
        <title>Genome structures resolve the early diversification of teleost fishes.</title>
        <authorList>
            <person name="Parey E."/>
            <person name="Louis A."/>
            <person name="Montfort J."/>
            <person name="Bouchez O."/>
            <person name="Roques C."/>
            <person name="Iampietro C."/>
            <person name="Lluch J."/>
            <person name="Castinel A."/>
            <person name="Donnadieu C."/>
            <person name="Desvignes T."/>
            <person name="Floi Bucao C."/>
            <person name="Jouanno E."/>
            <person name="Wen M."/>
            <person name="Mejri S."/>
            <person name="Dirks R."/>
            <person name="Jansen H."/>
            <person name="Henkel C."/>
            <person name="Chen W.J."/>
            <person name="Zahm M."/>
            <person name="Cabau C."/>
            <person name="Klopp C."/>
            <person name="Thompson A.W."/>
            <person name="Robinson-Rechavi M."/>
            <person name="Braasch I."/>
            <person name="Lecointre G."/>
            <person name="Bobe J."/>
            <person name="Postlethwait J.H."/>
            <person name="Berthelot C."/>
            <person name="Roest Crollius H."/>
            <person name="Guiguen Y."/>
        </authorList>
    </citation>
    <scope>NUCLEOTIDE SEQUENCE</scope>
    <source>
        <strain evidence="2">WJC10195</strain>
    </source>
</reference>
<comment type="caution">
    <text evidence="2">The sequence shown here is derived from an EMBL/GenBank/DDBJ whole genome shotgun (WGS) entry which is preliminary data.</text>
</comment>
<evidence type="ECO:0000313" key="3">
    <source>
        <dbReference type="Proteomes" id="UP001152622"/>
    </source>
</evidence>
<dbReference type="Proteomes" id="UP001152622">
    <property type="component" value="Chromosome 3"/>
</dbReference>
<gene>
    <name evidence="2" type="ORF">SKAU_G00108410</name>
</gene>
<proteinExistence type="predicted"/>
<dbReference type="EMBL" id="JAINUF010000003">
    <property type="protein sequence ID" value="KAJ8370813.1"/>
    <property type="molecule type" value="Genomic_DNA"/>
</dbReference>
<name>A0A9Q1G0Q4_SYNKA</name>
<dbReference type="AlphaFoldDB" id="A0A9Q1G0Q4"/>
<protein>
    <submittedName>
        <fullName evidence="2">Uncharacterized protein</fullName>
    </submittedName>
</protein>
<accession>A0A9Q1G0Q4</accession>
<keyword evidence="3" id="KW-1185">Reference proteome</keyword>
<organism evidence="2 3">
    <name type="scientific">Synaphobranchus kaupii</name>
    <name type="common">Kaup's arrowtooth eel</name>
    <dbReference type="NCBI Taxonomy" id="118154"/>
    <lineage>
        <taxon>Eukaryota</taxon>
        <taxon>Metazoa</taxon>
        <taxon>Chordata</taxon>
        <taxon>Craniata</taxon>
        <taxon>Vertebrata</taxon>
        <taxon>Euteleostomi</taxon>
        <taxon>Actinopterygii</taxon>
        <taxon>Neopterygii</taxon>
        <taxon>Teleostei</taxon>
        <taxon>Anguilliformes</taxon>
        <taxon>Synaphobranchidae</taxon>
        <taxon>Synaphobranchus</taxon>
    </lineage>
</organism>
<evidence type="ECO:0000256" key="1">
    <source>
        <dbReference type="SAM" id="MobiDB-lite"/>
    </source>
</evidence>
<evidence type="ECO:0000313" key="2">
    <source>
        <dbReference type="EMBL" id="KAJ8370813.1"/>
    </source>
</evidence>
<feature type="region of interest" description="Disordered" evidence="1">
    <location>
        <begin position="124"/>
        <end position="152"/>
    </location>
</feature>